<dbReference type="PANTHER" id="PTHR45903:SF1">
    <property type="entry name" value="GLUTAMATE-RICH WD REPEAT-CONTAINING PROTEIN 1"/>
    <property type="match status" value="1"/>
</dbReference>
<comment type="caution">
    <text evidence="9">The sequence shown here is derived from an EMBL/GenBank/DDBJ whole genome shotgun (WGS) entry which is preliminary data.</text>
</comment>
<evidence type="ECO:0000256" key="1">
    <source>
        <dbReference type="ARBA" id="ARBA00004123"/>
    </source>
</evidence>
<evidence type="ECO:0000256" key="6">
    <source>
        <dbReference type="PROSITE-ProRule" id="PRU00221"/>
    </source>
</evidence>
<dbReference type="PANTHER" id="PTHR45903">
    <property type="entry name" value="GLUTAMATE-RICH WD REPEAT-CONTAINING PROTEIN 1"/>
    <property type="match status" value="1"/>
</dbReference>
<dbReference type="SUPFAM" id="SSF50978">
    <property type="entry name" value="WD40 repeat-like"/>
    <property type="match status" value="1"/>
</dbReference>
<dbReference type="OrthoDB" id="2161379at2759"/>
<dbReference type="GO" id="GO:0005730">
    <property type="term" value="C:nucleolus"/>
    <property type="evidence" value="ECO:0007669"/>
    <property type="project" value="TreeGrafter"/>
</dbReference>
<keyword evidence="2 6" id="KW-0853">WD repeat</keyword>
<dbReference type="GO" id="GO:0042254">
    <property type="term" value="P:ribosome biogenesis"/>
    <property type="evidence" value="ECO:0007669"/>
    <property type="project" value="TreeGrafter"/>
</dbReference>
<reference evidence="9 10" key="1">
    <citation type="journal article" name="Sci. Rep.">
        <title>Genome-scale phylogenetic analyses confirm Olpidium as the closest living zoosporic fungus to the non-flagellated, terrestrial fungi.</title>
        <authorList>
            <person name="Chang Y."/>
            <person name="Rochon D."/>
            <person name="Sekimoto S."/>
            <person name="Wang Y."/>
            <person name="Chovatia M."/>
            <person name="Sandor L."/>
            <person name="Salamov A."/>
            <person name="Grigoriev I.V."/>
            <person name="Stajich J.E."/>
            <person name="Spatafora J.W."/>
        </authorList>
    </citation>
    <scope>NUCLEOTIDE SEQUENCE [LARGE SCALE GENOMIC DNA]</scope>
    <source>
        <strain evidence="9">S191</strain>
    </source>
</reference>
<evidence type="ECO:0000256" key="7">
    <source>
        <dbReference type="SAM" id="MobiDB-lite"/>
    </source>
</evidence>
<gene>
    <name evidence="9" type="ORF">BJ554DRAFT_386</name>
</gene>
<evidence type="ECO:0000256" key="4">
    <source>
        <dbReference type="ARBA" id="ARBA00023242"/>
    </source>
</evidence>
<dbReference type="AlphaFoldDB" id="A0A8H7ZTS0"/>
<dbReference type="InterPro" id="IPR001680">
    <property type="entry name" value="WD40_rpt"/>
</dbReference>
<organism evidence="9 10">
    <name type="scientific">Olpidium bornovanus</name>
    <dbReference type="NCBI Taxonomy" id="278681"/>
    <lineage>
        <taxon>Eukaryota</taxon>
        <taxon>Fungi</taxon>
        <taxon>Fungi incertae sedis</taxon>
        <taxon>Olpidiomycota</taxon>
        <taxon>Olpidiomycotina</taxon>
        <taxon>Olpidiomycetes</taxon>
        <taxon>Olpidiales</taxon>
        <taxon>Olpidiaceae</taxon>
        <taxon>Olpidium</taxon>
    </lineage>
</organism>
<feature type="repeat" description="WD" evidence="6">
    <location>
        <begin position="287"/>
        <end position="329"/>
    </location>
</feature>
<evidence type="ECO:0000313" key="9">
    <source>
        <dbReference type="EMBL" id="KAG5459237.1"/>
    </source>
</evidence>
<accession>A0A8H7ZTS0</accession>
<dbReference type="Gene3D" id="2.130.10.10">
    <property type="entry name" value="YVTN repeat-like/Quinoprotein amine dehydrogenase"/>
    <property type="match status" value="1"/>
</dbReference>
<evidence type="ECO:0000256" key="3">
    <source>
        <dbReference type="ARBA" id="ARBA00022737"/>
    </source>
</evidence>
<dbReference type="InterPro" id="IPR015943">
    <property type="entry name" value="WD40/YVTN_repeat-like_dom_sf"/>
</dbReference>
<feature type="domain" description="Histone-binding protein RBBP4-like N-terminal" evidence="8">
    <location>
        <begin position="32"/>
        <end position="149"/>
    </location>
</feature>
<dbReference type="Pfam" id="PF12265">
    <property type="entry name" value="CAF1C_H4-bd"/>
    <property type="match status" value="1"/>
</dbReference>
<dbReference type="Pfam" id="PF00400">
    <property type="entry name" value="WD40"/>
    <property type="match status" value="3"/>
</dbReference>
<keyword evidence="3" id="KW-0677">Repeat</keyword>
<sequence>VDGPAPQLEEEEEEREPEVRVYLPGQQLQEGEELVHDASAYHMLHSMSSRWPCLSFDIVVDKLGDDRSTVRFPRGAAWRGRGSRFPRTEGYRERGDARDVVTLTNGIYRRVPLFLPPVQYPHTVYAVAGTQADSPEKNEVYVMKMSQLNRTARDAGEDSDSEDDDGGLDDDPILEHRVIPHRGGVSRVRLAKDASSCLMHAATWADTGKVHIWDISSQLAALDVPGAVVPHDATKPVYTVENHGDVEGFAMDWSDVATGRLLTGDVSGRIFLTTRTQTGYTTSPDAFTSHTSSVEDIQFSPVEKTVFASCSADGTVRVWDTRVANRKAVLGINAHESDVNVISWNRLTSFLLASGSDGGEISVWDMRKFSAGFLLGADSDCTAHDAVFRPLVNPAPVASFLWHNAPVTSIEWSPFESSVLAAAGADDQVSIWDLSVEADVEEEGAVAMNTGDGAKLEVPPQLLFIHQGQRNIKELHWHRCIRGVVLTTAASGFNVFKPINF</sequence>
<keyword evidence="10" id="KW-1185">Reference proteome</keyword>
<dbReference type="PRINTS" id="PR00320">
    <property type="entry name" value="GPROTEINBRPT"/>
</dbReference>
<dbReference type="InterPro" id="IPR019775">
    <property type="entry name" value="WD40_repeat_CS"/>
</dbReference>
<dbReference type="Proteomes" id="UP000673691">
    <property type="component" value="Unassembled WGS sequence"/>
</dbReference>
<dbReference type="PROSITE" id="PS00678">
    <property type="entry name" value="WD_REPEATS_1"/>
    <property type="match status" value="1"/>
</dbReference>
<evidence type="ECO:0000259" key="8">
    <source>
        <dbReference type="Pfam" id="PF12265"/>
    </source>
</evidence>
<dbReference type="EMBL" id="JAEFCI010007167">
    <property type="protein sequence ID" value="KAG5459237.1"/>
    <property type="molecule type" value="Genomic_DNA"/>
</dbReference>
<evidence type="ECO:0000313" key="10">
    <source>
        <dbReference type="Proteomes" id="UP000673691"/>
    </source>
</evidence>
<comment type="subcellular location">
    <subcellularLocation>
        <location evidence="1">Nucleus</location>
    </subcellularLocation>
</comment>
<dbReference type="InterPro" id="IPR051972">
    <property type="entry name" value="Glutamate-rich_WD_repeat"/>
</dbReference>
<feature type="region of interest" description="Disordered" evidence="7">
    <location>
        <begin position="149"/>
        <end position="173"/>
    </location>
</feature>
<protein>
    <recommendedName>
        <fullName evidence="5">Glutamate-rich WD repeat-containing protein 1</fullName>
    </recommendedName>
</protein>
<feature type="compositionally biased region" description="Acidic residues" evidence="7">
    <location>
        <begin position="157"/>
        <end position="172"/>
    </location>
</feature>
<evidence type="ECO:0000256" key="5">
    <source>
        <dbReference type="ARBA" id="ARBA00040876"/>
    </source>
</evidence>
<keyword evidence="4" id="KW-0539">Nucleus</keyword>
<dbReference type="InterPro" id="IPR022052">
    <property type="entry name" value="Histone-bd_RBBP4-like_N"/>
</dbReference>
<feature type="non-terminal residue" evidence="9">
    <location>
        <position position="1"/>
    </location>
</feature>
<dbReference type="PROSITE" id="PS50082">
    <property type="entry name" value="WD_REPEATS_2"/>
    <property type="match status" value="3"/>
</dbReference>
<name>A0A8H7ZTS0_9FUNG</name>
<dbReference type="SMART" id="SM00320">
    <property type="entry name" value="WD40"/>
    <property type="match status" value="5"/>
</dbReference>
<dbReference type="PROSITE" id="PS50294">
    <property type="entry name" value="WD_REPEATS_REGION"/>
    <property type="match status" value="3"/>
</dbReference>
<feature type="repeat" description="WD" evidence="6">
    <location>
        <begin position="400"/>
        <end position="442"/>
    </location>
</feature>
<evidence type="ECO:0000256" key="2">
    <source>
        <dbReference type="ARBA" id="ARBA00022574"/>
    </source>
</evidence>
<feature type="repeat" description="WD" evidence="6">
    <location>
        <begin position="332"/>
        <end position="367"/>
    </location>
</feature>
<dbReference type="InterPro" id="IPR020472">
    <property type="entry name" value="WD40_PAC1"/>
</dbReference>
<dbReference type="InterPro" id="IPR036322">
    <property type="entry name" value="WD40_repeat_dom_sf"/>
</dbReference>
<proteinExistence type="predicted"/>